<comment type="caution">
    <text evidence="3">The sequence shown here is derived from an EMBL/GenBank/DDBJ whole genome shotgun (WGS) entry which is preliminary data.</text>
</comment>
<dbReference type="InterPro" id="IPR013783">
    <property type="entry name" value="Ig-like_fold"/>
</dbReference>
<proteinExistence type="predicted"/>
<dbReference type="InterPro" id="IPR003961">
    <property type="entry name" value="FN3_dom"/>
</dbReference>
<evidence type="ECO:0000313" key="3">
    <source>
        <dbReference type="EMBL" id="RWS31545.1"/>
    </source>
</evidence>
<keyword evidence="1" id="KW-1133">Transmembrane helix</keyword>
<dbReference type="EMBL" id="NCKV01000132">
    <property type="protein sequence ID" value="RWS31545.1"/>
    <property type="molecule type" value="Genomic_DNA"/>
</dbReference>
<accession>A0A443SVJ3</accession>
<protein>
    <recommendedName>
        <fullName evidence="2">Fibronectin type-III domain-containing protein</fullName>
    </recommendedName>
</protein>
<dbReference type="Proteomes" id="UP000288716">
    <property type="component" value="Unassembled WGS sequence"/>
</dbReference>
<dbReference type="VEuPathDB" id="VectorBase:LDEU000496"/>
<dbReference type="PROSITE" id="PS50853">
    <property type="entry name" value="FN3"/>
    <property type="match status" value="1"/>
</dbReference>
<dbReference type="AlphaFoldDB" id="A0A443SVJ3"/>
<dbReference type="Gene3D" id="2.60.40.10">
    <property type="entry name" value="Immunoglobulins"/>
    <property type="match status" value="1"/>
</dbReference>
<evidence type="ECO:0000256" key="1">
    <source>
        <dbReference type="SAM" id="Phobius"/>
    </source>
</evidence>
<sequence>MKAAVNERETETECDTRCDCESHTHCDAFASSFVNSTNIKSILFHCFAALPKAPKDCEIYTNRSRNAFQVKCVPVNQNNGKSHKYYLELYDRKRNVQFATVEQLDSPSFSVSNTHLPQNESFIFVIYAKNENGKSAEVVLSTETEKMMRRKADIDDSSLLNVRLIAIWTVAALAVVAIAVTVGVAVTNCVRNYSSRKE</sequence>
<name>A0A443SVJ3_9ACAR</name>
<organism evidence="3 4">
    <name type="scientific">Leptotrombidium deliense</name>
    <dbReference type="NCBI Taxonomy" id="299467"/>
    <lineage>
        <taxon>Eukaryota</taxon>
        <taxon>Metazoa</taxon>
        <taxon>Ecdysozoa</taxon>
        <taxon>Arthropoda</taxon>
        <taxon>Chelicerata</taxon>
        <taxon>Arachnida</taxon>
        <taxon>Acari</taxon>
        <taxon>Acariformes</taxon>
        <taxon>Trombidiformes</taxon>
        <taxon>Prostigmata</taxon>
        <taxon>Anystina</taxon>
        <taxon>Parasitengona</taxon>
        <taxon>Trombiculoidea</taxon>
        <taxon>Trombiculidae</taxon>
        <taxon>Leptotrombidium</taxon>
    </lineage>
</organism>
<keyword evidence="1" id="KW-0812">Transmembrane</keyword>
<dbReference type="SUPFAM" id="SSF49265">
    <property type="entry name" value="Fibronectin type III"/>
    <property type="match status" value="1"/>
</dbReference>
<dbReference type="InterPro" id="IPR036116">
    <property type="entry name" value="FN3_sf"/>
</dbReference>
<feature type="transmembrane region" description="Helical" evidence="1">
    <location>
        <begin position="165"/>
        <end position="190"/>
    </location>
</feature>
<gene>
    <name evidence="3" type="ORF">B4U80_04080</name>
</gene>
<dbReference type="OrthoDB" id="7486202at2759"/>
<keyword evidence="4" id="KW-1185">Reference proteome</keyword>
<evidence type="ECO:0000259" key="2">
    <source>
        <dbReference type="PROSITE" id="PS50853"/>
    </source>
</evidence>
<keyword evidence="1" id="KW-0472">Membrane</keyword>
<reference evidence="3 4" key="1">
    <citation type="journal article" date="2018" name="Gigascience">
        <title>Genomes of trombidid mites reveal novel predicted allergens and laterally-transferred genes associated with secondary metabolism.</title>
        <authorList>
            <person name="Dong X."/>
            <person name="Chaisiri K."/>
            <person name="Xia D."/>
            <person name="Armstrong S.D."/>
            <person name="Fang Y."/>
            <person name="Donnelly M.J."/>
            <person name="Kadowaki T."/>
            <person name="McGarry J.W."/>
            <person name="Darby A.C."/>
            <person name="Makepeace B.L."/>
        </authorList>
    </citation>
    <scope>NUCLEOTIDE SEQUENCE [LARGE SCALE GENOMIC DNA]</scope>
    <source>
        <strain evidence="3">UoL-UT</strain>
    </source>
</reference>
<evidence type="ECO:0000313" key="4">
    <source>
        <dbReference type="Proteomes" id="UP000288716"/>
    </source>
</evidence>
<dbReference type="CDD" id="cd00063">
    <property type="entry name" value="FN3"/>
    <property type="match status" value="1"/>
</dbReference>
<feature type="domain" description="Fibronectin type-III" evidence="2">
    <location>
        <begin position="53"/>
        <end position="148"/>
    </location>
</feature>